<dbReference type="InterPro" id="IPR023346">
    <property type="entry name" value="Lysozyme-like_dom_sf"/>
</dbReference>
<evidence type="ECO:0000256" key="8">
    <source>
        <dbReference type="ARBA" id="ARBA00049902"/>
    </source>
</evidence>
<sequence>MRALRWPGALLSFVAISGLAGMLVAVAVTPAVAVAGEGTSGAVAFFEDLPSYLDIQAPQQVSSVYATQGGQQVKIASFYSENRTDVTSNAMADTLKQAAIDTEDPRFRQEGGIDVLGTIRGVAATVVGGDVQGGSSITQQYVKNVLVQQCEELTGKDAADTQKKIAACYQDAAGVTPQRKLQEMRYAIAVDKKYSKDQILTGYLNLVGLGGRVYGAEAGAEYYFGVHAKDLSLPQSATLVAILNNPSNLRIDQPNDKDNGQANGYALTKDRRDYVLQRMYVHHDISKAQLDQAKATPITPKITDTANGCSAAASTYDAGYFCDYVRNQVLQDPAFGKTAADRIETLDTKGLEIHTSLDLDLQAQAQSALSSYVPATMDGVDVGGTNVTVEPGTGRVLSMVQNTSYTQSDNGGAGATAINYNADTAYGNSGGFQTGSTYKVFTLAEWLASGHTLSESVNTTEHTFAQSEFTNSCVRLGGAPWKVANAESVPASMTVQAATSESINTAFGAMAKQLDLCKIKETAQAMGIHQADGSAPDSNPASVLGTNNLSPIDLAEAYAGFANGGIVCTPTVIDSVKEADGTSITPSPSSCTRGVSQEVAGTVDYALQGVLTGAGTAATANPGDSVPKFAKTGTTDGDVQNWLVTSTTKYTNATWIGNVQGNVGLANVPFLRGTTGYSAKFGVGRSMMTYLDQTLSGGALPAPDPAMIGSVAKAPSSSSSGDSTAGSAAGSASSGQGAGSTPSAPSTPAAPAAGGTGAGAGAAAGSGSGSGSTGGGASGGGSGKGGTTGPGSGSGK</sequence>
<dbReference type="GO" id="GO:0030288">
    <property type="term" value="C:outer membrane-bounded periplasmic space"/>
    <property type="evidence" value="ECO:0007669"/>
    <property type="project" value="TreeGrafter"/>
</dbReference>
<dbReference type="GO" id="GO:0006508">
    <property type="term" value="P:proteolysis"/>
    <property type="evidence" value="ECO:0007669"/>
    <property type="project" value="UniProtKB-KW"/>
</dbReference>
<dbReference type="Pfam" id="PF00905">
    <property type="entry name" value="Transpeptidase"/>
    <property type="match status" value="1"/>
</dbReference>
<evidence type="ECO:0000256" key="3">
    <source>
        <dbReference type="ARBA" id="ARBA00022676"/>
    </source>
</evidence>
<evidence type="ECO:0000256" key="4">
    <source>
        <dbReference type="ARBA" id="ARBA00022679"/>
    </source>
</evidence>
<dbReference type="RefSeq" id="WP_175326694.1">
    <property type="nucleotide sequence ID" value="NZ_BAAAWP010000001.1"/>
</dbReference>
<keyword evidence="4" id="KW-0808">Transferase</keyword>
<keyword evidence="3" id="KW-0328">Glycosyltransferase</keyword>
<dbReference type="SUPFAM" id="SSF56601">
    <property type="entry name" value="beta-lactamase/transpeptidase-like"/>
    <property type="match status" value="1"/>
</dbReference>
<dbReference type="AlphaFoldDB" id="A0A850E1C0"/>
<evidence type="ECO:0000256" key="1">
    <source>
        <dbReference type="ARBA" id="ARBA00022645"/>
    </source>
</evidence>
<name>A0A850E1C0_9MICO</name>
<dbReference type="Gene3D" id="3.40.710.10">
    <property type="entry name" value="DD-peptidase/beta-lactamase superfamily"/>
    <property type="match status" value="1"/>
</dbReference>
<dbReference type="InterPro" id="IPR036950">
    <property type="entry name" value="PBP_transglycosylase"/>
</dbReference>
<dbReference type="InterPro" id="IPR012338">
    <property type="entry name" value="Beta-lactam/transpept-like"/>
</dbReference>
<accession>A0A850E1C0</accession>
<dbReference type="EMBL" id="JABMCG010000123">
    <property type="protein sequence ID" value="NUU29443.1"/>
    <property type="molecule type" value="Genomic_DNA"/>
</dbReference>
<dbReference type="PANTHER" id="PTHR32282">
    <property type="entry name" value="BINDING PROTEIN TRANSPEPTIDASE, PUTATIVE-RELATED"/>
    <property type="match status" value="1"/>
</dbReference>
<feature type="domain" description="Glycosyl transferase family 51" evidence="11">
    <location>
        <begin position="75"/>
        <end position="279"/>
    </location>
</feature>
<evidence type="ECO:0000256" key="9">
    <source>
        <dbReference type="SAM" id="MobiDB-lite"/>
    </source>
</evidence>
<dbReference type="PANTHER" id="PTHR32282:SF33">
    <property type="entry name" value="PEPTIDOGLYCAN GLYCOSYLTRANSFERASE"/>
    <property type="match status" value="1"/>
</dbReference>
<dbReference type="SUPFAM" id="SSF53955">
    <property type="entry name" value="Lysozyme-like"/>
    <property type="match status" value="1"/>
</dbReference>
<evidence type="ECO:0000313" key="12">
    <source>
        <dbReference type="EMBL" id="NUU29443.1"/>
    </source>
</evidence>
<comment type="caution">
    <text evidence="12">The sequence shown here is derived from an EMBL/GenBank/DDBJ whole genome shotgun (WGS) entry which is preliminary data.</text>
</comment>
<comment type="catalytic activity">
    <reaction evidence="8">
        <text>[GlcNAc-(1-&gt;4)-Mur2Ac(oyl-L-Ala-gamma-D-Glu-L-Lys-D-Ala-D-Ala)](n)-di-trans,octa-cis-undecaprenyl diphosphate + beta-D-GlcNAc-(1-&gt;4)-Mur2Ac(oyl-L-Ala-gamma-D-Glu-L-Lys-D-Ala-D-Ala)-di-trans,octa-cis-undecaprenyl diphosphate = [GlcNAc-(1-&gt;4)-Mur2Ac(oyl-L-Ala-gamma-D-Glu-L-Lys-D-Ala-D-Ala)](n+1)-di-trans,octa-cis-undecaprenyl diphosphate + di-trans,octa-cis-undecaprenyl diphosphate + H(+)</text>
        <dbReference type="Rhea" id="RHEA:23708"/>
        <dbReference type="Rhea" id="RHEA-COMP:9602"/>
        <dbReference type="Rhea" id="RHEA-COMP:9603"/>
        <dbReference type="ChEBI" id="CHEBI:15378"/>
        <dbReference type="ChEBI" id="CHEBI:58405"/>
        <dbReference type="ChEBI" id="CHEBI:60033"/>
        <dbReference type="ChEBI" id="CHEBI:78435"/>
        <dbReference type="EC" id="2.4.99.28"/>
    </reaction>
</comment>
<evidence type="ECO:0000256" key="2">
    <source>
        <dbReference type="ARBA" id="ARBA00022670"/>
    </source>
</evidence>
<dbReference type="GO" id="GO:0009252">
    <property type="term" value="P:peptidoglycan biosynthetic process"/>
    <property type="evidence" value="ECO:0007669"/>
    <property type="project" value="TreeGrafter"/>
</dbReference>
<proteinExistence type="predicted"/>
<keyword evidence="5" id="KW-0378">Hydrolase</keyword>
<feature type="compositionally biased region" description="Gly residues" evidence="9">
    <location>
        <begin position="754"/>
        <end position="796"/>
    </location>
</feature>
<evidence type="ECO:0000259" key="11">
    <source>
        <dbReference type="Pfam" id="PF00912"/>
    </source>
</evidence>
<dbReference type="GO" id="GO:0008955">
    <property type="term" value="F:peptidoglycan glycosyltransferase activity"/>
    <property type="evidence" value="ECO:0007669"/>
    <property type="project" value="UniProtKB-EC"/>
</dbReference>
<organism evidence="12 13">
    <name type="scientific">Curtobacterium citreum</name>
    <dbReference type="NCBI Taxonomy" id="2036"/>
    <lineage>
        <taxon>Bacteria</taxon>
        <taxon>Bacillati</taxon>
        <taxon>Actinomycetota</taxon>
        <taxon>Actinomycetes</taxon>
        <taxon>Micrococcales</taxon>
        <taxon>Microbacteriaceae</taxon>
        <taxon>Curtobacterium</taxon>
    </lineage>
</organism>
<evidence type="ECO:0000256" key="5">
    <source>
        <dbReference type="ARBA" id="ARBA00022801"/>
    </source>
</evidence>
<feature type="compositionally biased region" description="Low complexity" evidence="9">
    <location>
        <begin position="710"/>
        <end position="753"/>
    </location>
</feature>
<feature type="region of interest" description="Disordered" evidence="9">
    <location>
        <begin position="710"/>
        <end position="796"/>
    </location>
</feature>
<keyword evidence="1" id="KW-0121">Carboxypeptidase</keyword>
<comment type="catalytic activity">
    <reaction evidence="7">
        <text>Preferential cleavage: (Ac)2-L-Lys-D-Ala-|-D-Ala. Also transpeptidation of peptidyl-alanyl moieties that are N-acyl substituents of D-alanine.</text>
        <dbReference type="EC" id="3.4.16.4"/>
    </reaction>
</comment>
<reference evidence="12 13" key="1">
    <citation type="submission" date="2020-05" db="EMBL/GenBank/DDBJ databases">
        <title>Genome Sequencing of Type Strains.</title>
        <authorList>
            <person name="Lemaire J.F."/>
            <person name="Inderbitzin P."/>
            <person name="Gregorio O.A."/>
            <person name="Collins S.B."/>
            <person name="Wespe N."/>
            <person name="Knight-Connoni V."/>
        </authorList>
    </citation>
    <scope>NUCLEOTIDE SEQUENCE [LARGE SCALE GENOMIC DNA]</scope>
    <source>
        <strain evidence="12 13">DSM 20512</strain>
    </source>
</reference>
<gene>
    <name evidence="12" type="ORF">HP467_15225</name>
</gene>
<dbReference type="GO" id="GO:0008658">
    <property type="term" value="F:penicillin binding"/>
    <property type="evidence" value="ECO:0007669"/>
    <property type="project" value="InterPro"/>
</dbReference>
<feature type="domain" description="Penicillin-binding protein transpeptidase" evidence="10">
    <location>
        <begin position="385"/>
        <end position="639"/>
    </location>
</feature>
<dbReference type="Pfam" id="PF00912">
    <property type="entry name" value="Transgly"/>
    <property type="match status" value="1"/>
</dbReference>
<dbReference type="Proteomes" id="UP000539146">
    <property type="component" value="Unassembled WGS sequence"/>
</dbReference>
<dbReference type="Gene3D" id="1.10.3810.10">
    <property type="entry name" value="Biosynthetic peptidoglycan transglycosylase-like"/>
    <property type="match status" value="1"/>
</dbReference>
<keyword evidence="2" id="KW-0645">Protease</keyword>
<dbReference type="InterPro" id="IPR001460">
    <property type="entry name" value="PCN-bd_Tpept"/>
</dbReference>
<evidence type="ECO:0000259" key="10">
    <source>
        <dbReference type="Pfam" id="PF00905"/>
    </source>
</evidence>
<keyword evidence="6" id="KW-0511">Multifunctional enzyme</keyword>
<evidence type="ECO:0000313" key="13">
    <source>
        <dbReference type="Proteomes" id="UP000539146"/>
    </source>
</evidence>
<dbReference type="GO" id="GO:0009002">
    <property type="term" value="F:serine-type D-Ala-D-Ala carboxypeptidase activity"/>
    <property type="evidence" value="ECO:0007669"/>
    <property type="project" value="UniProtKB-EC"/>
</dbReference>
<evidence type="ECO:0000256" key="6">
    <source>
        <dbReference type="ARBA" id="ARBA00023268"/>
    </source>
</evidence>
<dbReference type="InterPro" id="IPR050396">
    <property type="entry name" value="Glycosyltr_51/Transpeptidase"/>
</dbReference>
<protein>
    <submittedName>
        <fullName evidence="12">Penicillin-binding protein</fullName>
    </submittedName>
</protein>
<evidence type="ECO:0000256" key="7">
    <source>
        <dbReference type="ARBA" id="ARBA00034000"/>
    </source>
</evidence>
<dbReference type="InterPro" id="IPR001264">
    <property type="entry name" value="Glyco_trans_51"/>
</dbReference>